<protein>
    <submittedName>
        <fullName evidence="1">Uncharacterized protein</fullName>
    </submittedName>
</protein>
<accession>A0A7S7YCK3</accession>
<dbReference type="Proteomes" id="UP000605974">
    <property type="component" value="Segment"/>
</dbReference>
<keyword evidence="2" id="KW-1185">Reference proteome</keyword>
<evidence type="ECO:0000313" key="2">
    <source>
        <dbReference type="Proteomes" id="UP000605974"/>
    </source>
</evidence>
<proteinExistence type="predicted"/>
<sequence>MAYVSSGKEGTLSMCQLRVRIPYRSPICPCHIKAIMPVL</sequence>
<evidence type="ECO:0000313" key="1">
    <source>
        <dbReference type="EMBL" id="QPB10477.1"/>
    </source>
</evidence>
<gene>
    <name evidence="1" type="ORF">PN09_056</name>
</gene>
<reference evidence="1" key="1">
    <citation type="submission" date="2020-10" db="EMBL/GenBank/DDBJ databases">
        <authorList>
            <person name="Ni P."/>
        </authorList>
    </citation>
    <scope>NUCLEOTIDE SEQUENCE</scope>
</reference>
<dbReference type="EMBL" id="MW175491">
    <property type="protein sequence ID" value="QPB10477.1"/>
    <property type="molecule type" value="Genomic_DNA"/>
</dbReference>
<name>A0A7S7YCK3_9CAUD</name>
<organism evidence="1 2">
    <name type="scientific">Pseudomonas phage PN09</name>
    <dbReference type="NCBI Taxonomy" id="2782564"/>
    <lineage>
        <taxon>Viruses</taxon>
        <taxon>Duplodnaviria</taxon>
        <taxon>Heunggongvirae</taxon>
        <taxon>Uroviricota</taxon>
        <taxon>Caudoviricetes</taxon>
        <taxon>Vandenendeviridae</taxon>
        <taxon>Gorskivirinae</taxon>
        <taxon>Otagovirus</taxon>
        <taxon>Otagovirus PN09</taxon>
    </lineage>
</organism>